<protein>
    <submittedName>
        <fullName evidence="2">Bor family protein</fullName>
    </submittedName>
</protein>
<sequence>MKKRIFKAFAIPASCMAVCMLLSSCYTTSYYHGRAVPGEAYVKVNSVKNHSLILGLVPVGKNRLKSEEYVNGHDSYVVKHRITFADGLLYCVTGGLYTPSTTTFYLPVDSVPSK</sequence>
<reference evidence="2" key="1">
    <citation type="journal article" date="2021" name="PeerJ">
        <title>Extensive microbial diversity within the chicken gut microbiome revealed by metagenomics and culture.</title>
        <authorList>
            <person name="Gilroy R."/>
            <person name="Ravi A."/>
            <person name="Getino M."/>
            <person name="Pursley I."/>
            <person name="Horton D.L."/>
            <person name="Alikhan N.F."/>
            <person name="Baker D."/>
            <person name="Gharbi K."/>
            <person name="Hall N."/>
            <person name="Watson M."/>
            <person name="Adriaenssens E.M."/>
            <person name="Foster-Nyarko E."/>
            <person name="Jarju S."/>
            <person name="Secka A."/>
            <person name="Antonio M."/>
            <person name="Oren A."/>
            <person name="Chaudhuri R.R."/>
            <person name="La Ragione R."/>
            <person name="Hildebrand F."/>
            <person name="Pallen M.J."/>
        </authorList>
    </citation>
    <scope>NUCLEOTIDE SEQUENCE</scope>
    <source>
        <strain evidence="2">Gambia2-208</strain>
    </source>
</reference>
<evidence type="ECO:0000256" key="1">
    <source>
        <dbReference type="SAM" id="SignalP"/>
    </source>
</evidence>
<accession>A0A9D1ZGU9</accession>
<feature type="chain" id="PRO_5039731126" evidence="1">
    <location>
        <begin position="18"/>
        <end position="114"/>
    </location>
</feature>
<dbReference type="PROSITE" id="PS51257">
    <property type="entry name" value="PROKAR_LIPOPROTEIN"/>
    <property type="match status" value="1"/>
</dbReference>
<dbReference type="EMBL" id="DXCV01000039">
    <property type="protein sequence ID" value="HIY88139.1"/>
    <property type="molecule type" value="Genomic_DNA"/>
</dbReference>
<name>A0A9D1ZGU9_9BACE</name>
<dbReference type="Pfam" id="PF06291">
    <property type="entry name" value="Lambda_Bor"/>
    <property type="match status" value="1"/>
</dbReference>
<gene>
    <name evidence="2" type="ORF">H9824_05485</name>
</gene>
<evidence type="ECO:0000313" key="3">
    <source>
        <dbReference type="Proteomes" id="UP000886851"/>
    </source>
</evidence>
<comment type="caution">
    <text evidence="2">The sequence shown here is derived from an EMBL/GenBank/DDBJ whole genome shotgun (WGS) entry which is preliminary data.</text>
</comment>
<organism evidence="2 3">
    <name type="scientific">Candidatus Bacteroides pullicola</name>
    <dbReference type="NCBI Taxonomy" id="2838475"/>
    <lineage>
        <taxon>Bacteria</taxon>
        <taxon>Pseudomonadati</taxon>
        <taxon>Bacteroidota</taxon>
        <taxon>Bacteroidia</taxon>
        <taxon>Bacteroidales</taxon>
        <taxon>Bacteroidaceae</taxon>
        <taxon>Bacteroides</taxon>
    </lineage>
</organism>
<evidence type="ECO:0000313" key="2">
    <source>
        <dbReference type="EMBL" id="HIY88139.1"/>
    </source>
</evidence>
<dbReference type="AlphaFoldDB" id="A0A9D1ZGU9"/>
<reference evidence="2" key="2">
    <citation type="submission" date="2021-04" db="EMBL/GenBank/DDBJ databases">
        <authorList>
            <person name="Gilroy R."/>
        </authorList>
    </citation>
    <scope>NUCLEOTIDE SEQUENCE</scope>
    <source>
        <strain evidence="2">Gambia2-208</strain>
    </source>
</reference>
<dbReference type="Proteomes" id="UP000886851">
    <property type="component" value="Unassembled WGS sequence"/>
</dbReference>
<proteinExistence type="predicted"/>
<dbReference type="InterPro" id="IPR010438">
    <property type="entry name" value="Lambda_Bor"/>
</dbReference>
<keyword evidence="1" id="KW-0732">Signal</keyword>
<feature type="signal peptide" evidence="1">
    <location>
        <begin position="1"/>
        <end position="17"/>
    </location>
</feature>